<dbReference type="EMBL" id="CP002859">
    <property type="protein sequence ID" value="AEI48946.1"/>
    <property type="molecule type" value="Genomic_DNA"/>
</dbReference>
<dbReference type="InterPro" id="IPR005805">
    <property type="entry name" value="Rieske_Fe-S_prot_C"/>
</dbReference>
<dbReference type="Gene3D" id="2.102.10.10">
    <property type="entry name" value="Rieske [2Fe-2S] iron-sulphur domain"/>
    <property type="match status" value="1"/>
</dbReference>
<dbReference type="PROSITE" id="PS51296">
    <property type="entry name" value="RIESKE"/>
    <property type="match status" value="1"/>
</dbReference>
<reference evidence="8 9" key="2">
    <citation type="journal article" date="2012" name="Stand. Genomic Sci.">
        <title>Complete genome sequence of the aquatic bacterium Runella slithyformis type strain (LSU 4(T)).</title>
        <authorList>
            <person name="Copeland A."/>
            <person name="Zhang X."/>
            <person name="Misra M."/>
            <person name="Lapidus A."/>
            <person name="Nolan M."/>
            <person name="Lucas S."/>
            <person name="Deshpande S."/>
            <person name="Cheng J.F."/>
            <person name="Tapia R."/>
            <person name="Goodwin L.A."/>
            <person name="Pitluck S."/>
            <person name="Liolios K."/>
            <person name="Pagani I."/>
            <person name="Ivanova N."/>
            <person name="Mikhailova N."/>
            <person name="Pati A."/>
            <person name="Chen A."/>
            <person name="Palaniappan K."/>
            <person name="Land M."/>
            <person name="Hauser L."/>
            <person name="Pan C."/>
            <person name="Jeffries C.D."/>
            <person name="Detter J.C."/>
            <person name="Brambilla E.M."/>
            <person name="Rohde M."/>
            <person name="Djao O.D."/>
            <person name="Goker M."/>
            <person name="Sikorski J."/>
            <person name="Tindall B.J."/>
            <person name="Woyke T."/>
            <person name="Bristow J."/>
            <person name="Eisen J.A."/>
            <person name="Markowitz V."/>
            <person name="Hugenholtz P."/>
            <person name="Kyrpides N.C."/>
            <person name="Klenk H.P."/>
            <person name="Mavromatis K."/>
        </authorList>
    </citation>
    <scope>NUCLEOTIDE SEQUENCE [LARGE SCALE GENOMIC DNA]</scope>
    <source>
        <strain evidence="9">ATCC 29530 / DSM 19594 / LMG 11500 / NCIMB 11436 / LSU 4</strain>
    </source>
</reference>
<evidence type="ECO:0000256" key="2">
    <source>
        <dbReference type="ARBA" id="ARBA00022723"/>
    </source>
</evidence>
<evidence type="ECO:0000256" key="1">
    <source>
        <dbReference type="ARBA" id="ARBA00022714"/>
    </source>
</evidence>
<gene>
    <name evidence="8" type="ordered locus">Runsl_2542</name>
</gene>
<dbReference type="PANTHER" id="PTHR13847">
    <property type="entry name" value="SARCOSINE DEHYDROGENASE-RELATED"/>
    <property type="match status" value="1"/>
</dbReference>
<dbReference type="Pfam" id="PF00355">
    <property type="entry name" value="Rieske"/>
    <property type="match status" value="1"/>
</dbReference>
<dbReference type="Pfam" id="PF01266">
    <property type="entry name" value="DAO"/>
    <property type="match status" value="1"/>
</dbReference>
<protein>
    <submittedName>
        <fullName evidence="8">FAD dependent oxidoreductase</fullName>
    </submittedName>
</protein>
<dbReference type="PRINTS" id="PR00162">
    <property type="entry name" value="RIESKE"/>
</dbReference>
<evidence type="ECO:0000256" key="3">
    <source>
        <dbReference type="ARBA" id="ARBA00023004"/>
    </source>
</evidence>
<evidence type="ECO:0000313" key="9">
    <source>
        <dbReference type="Proteomes" id="UP000000493"/>
    </source>
</evidence>
<dbReference type="Gene3D" id="3.30.9.10">
    <property type="entry name" value="D-Amino Acid Oxidase, subunit A, domain 2"/>
    <property type="match status" value="1"/>
</dbReference>
<reference evidence="9" key="1">
    <citation type="submission" date="2011-06" db="EMBL/GenBank/DDBJ databases">
        <title>The complete genome of chromosome of Runella slithyformis DSM 19594.</title>
        <authorList>
            <consortium name="US DOE Joint Genome Institute (JGI-PGF)"/>
            <person name="Lucas S."/>
            <person name="Han J."/>
            <person name="Lapidus A."/>
            <person name="Bruce D."/>
            <person name="Goodwin L."/>
            <person name="Pitluck S."/>
            <person name="Peters L."/>
            <person name="Kyrpides N."/>
            <person name="Mavromatis K."/>
            <person name="Ivanova N."/>
            <person name="Ovchinnikova G."/>
            <person name="Zhang X."/>
            <person name="Misra M."/>
            <person name="Detter J.C."/>
            <person name="Tapia R."/>
            <person name="Han C."/>
            <person name="Land M."/>
            <person name="Hauser L."/>
            <person name="Markowitz V."/>
            <person name="Cheng J.-F."/>
            <person name="Hugenholtz P."/>
            <person name="Woyke T."/>
            <person name="Wu D."/>
            <person name="Tindall B."/>
            <person name="Faehrich R."/>
            <person name="Brambilla E."/>
            <person name="Klenk H.-P."/>
            <person name="Eisen J.A."/>
        </authorList>
    </citation>
    <scope>NUCLEOTIDE SEQUENCE [LARGE SCALE GENOMIC DNA]</scope>
    <source>
        <strain evidence="9">ATCC 29530 / DSM 19594 / LMG 11500 / NCIMB 11436 / LSU 4</strain>
    </source>
</reference>
<keyword evidence="9" id="KW-1185">Reference proteome</keyword>
<evidence type="ECO:0000256" key="5">
    <source>
        <dbReference type="ARBA" id="ARBA00023157"/>
    </source>
</evidence>
<name>A0A7U3ZKL0_RUNSL</name>
<feature type="domain" description="Rieske" evidence="7">
    <location>
        <begin position="449"/>
        <end position="541"/>
    </location>
</feature>
<dbReference type="Gene3D" id="3.50.50.60">
    <property type="entry name" value="FAD/NAD(P)-binding domain"/>
    <property type="match status" value="1"/>
</dbReference>
<keyword evidence="5" id="KW-1015">Disulfide bond</keyword>
<proteinExistence type="predicted"/>
<dbReference type="RefSeq" id="WP_013928257.1">
    <property type="nucleotide sequence ID" value="NC_015703.1"/>
</dbReference>
<dbReference type="GO" id="GO:0046872">
    <property type="term" value="F:metal ion binding"/>
    <property type="evidence" value="ECO:0007669"/>
    <property type="project" value="UniProtKB-KW"/>
</dbReference>
<dbReference type="SUPFAM" id="SSF51905">
    <property type="entry name" value="FAD/NAD(P)-binding domain"/>
    <property type="match status" value="1"/>
</dbReference>
<dbReference type="GO" id="GO:0005737">
    <property type="term" value="C:cytoplasm"/>
    <property type="evidence" value="ECO:0007669"/>
    <property type="project" value="TreeGrafter"/>
</dbReference>
<evidence type="ECO:0000256" key="6">
    <source>
        <dbReference type="SAM" id="MobiDB-lite"/>
    </source>
</evidence>
<evidence type="ECO:0000256" key="4">
    <source>
        <dbReference type="ARBA" id="ARBA00023014"/>
    </source>
</evidence>
<dbReference type="Proteomes" id="UP000000493">
    <property type="component" value="Chromosome"/>
</dbReference>
<dbReference type="AlphaFoldDB" id="A0A7U3ZKL0"/>
<dbReference type="GO" id="GO:0051537">
    <property type="term" value="F:2 iron, 2 sulfur cluster binding"/>
    <property type="evidence" value="ECO:0007669"/>
    <property type="project" value="UniProtKB-KW"/>
</dbReference>
<dbReference type="InterPro" id="IPR017941">
    <property type="entry name" value="Rieske_2Fe-2S"/>
</dbReference>
<dbReference type="PANTHER" id="PTHR13847:SF274">
    <property type="entry name" value="RIESKE 2FE-2S IRON-SULFUR PROTEIN YHFW-RELATED"/>
    <property type="match status" value="1"/>
</dbReference>
<sequence>MQTFGNSKDGKESLGAKATAAQSPTTVKSERDGYHESIWQSEPVSTNYPPEIFNPQKTYDVLIVGGGITGLTTALLLQKQGKECLIADAHTIGFGTTGGTTAHINTFADTTYAEVEKGFGEEAAVLFSKAIQGAIRTIEDLVYTYNIDCDFELKKGYVYAEDEKQAKELDELYESALKVGVAAQVVTKAPTPIPAVKVVEFDHQAQFHPLKYLAALHLEFIKLGGVVLEDTRIQEIRSEEHIHLAIAQNARIQAKNVVYATHIPPGGVNVLHFLCAPYRSYVLAVTLKNDLYPEALVYDMQDPYHYFRTHTIDEKKYLIVGGNDHKTGHSSPEQAFQELETYVRRHYDVDTMAYRWSSQYYVPADGLPYAGLLPGASPGIYVATGYNGNGMMLGTMSAKILSDLIAGNKNRLSDLFDPSRIKPLASAGEAVKENVDVIYHFILDRFTVHALTSVNELANDSGIVAETEGKKIAVYKDKEGTVSALNPICTHAGCIVSWNNEEKSWDCPCHGARFDTHGKVLTGPARKHLTPIDLAQPHITG</sequence>
<organism evidence="8 9">
    <name type="scientific">Runella slithyformis (strain ATCC 29530 / DSM 19594 / LMG 11500 / NCIMB 11436 / LSU 4)</name>
    <dbReference type="NCBI Taxonomy" id="761193"/>
    <lineage>
        <taxon>Bacteria</taxon>
        <taxon>Pseudomonadati</taxon>
        <taxon>Bacteroidota</taxon>
        <taxon>Cytophagia</taxon>
        <taxon>Cytophagales</taxon>
        <taxon>Spirosomataceae</taxon>
        <taxon>Runella</taxon>
    </lineage>
</organism>
<keyword evidence="4" id="KW-0411">Iron-sulfur</keyword>
<dbReference type="InterPro" id="IPR036188">
    <property type="entry name" value="FAD/NAD-bd_sf"/>
</dbReference>
<feature type="region of interest" description="Disordered" evidence="6">
    <location>
        <begin position="1"/>
        <end position="32"/>
    </location>
</feature>
<keyword evidence="1" id="KW-0001">2Fe-2S</keyword>
<keyword evidence="2" id="KW-0479">Metal-binding</keyword>
<dbReference type="GO" id="GO:0016020">
    <property type="term" value="C:membrane"/>
    <property type="evidence" value="ECO:0007669"/>
    <property type="project" value="InterPro"/>
</dbReference>
<keyword evidence="3" id="KW-0408">Iron</keyword>
<evidence type="ECO:0000313" key="8">
    <source>
        <dbReference type="EMBL" id="AEI48946.1"/>
    </source>
</evidence>
<evidence type="ECO:0000259" key="7">
    <source>
        <dbReference type="PROSITE" id="PS51296"/>
    </source>
</evidence>
<dbReference type="KEGG" id="rsi:Runsl_2542"/>
<dbReference type="SUPFAM" id="SSF50022">
    <property type="entry name" value="ISP domain"/>
    <property type="match status" value="1"/>
</dbReference>
<dbReference type="InterPro" id="IPR036922">
    <property type="entry name" value="Rieske_2Fe-2S_sf"/>
</dbReference>
<accession>A0A7U3ZKL0</accession>
<dbReference type="InterPro" id="IPR006076">
    <property type="entry name" value="FAD-dep_OxRdtase"/>
</dbReference>